<protein>
    <submittedName>
        <fullName evidence="7">Cobalt ECF transporter T component CbiQ</fullName>
    </submittedName>
</protein>
<dbReference type="CDD" id="cd16914">
    <property type="entry name" value="EcfT"/>
    <property type="match status" value="1"/>
</dbReference>
<evidence type="ECO:0000256" key="2">
    <source>
        <dbReference type="ARBA" id="ARBA00022475"/>
    </source>
</evidence>
<dbReference type="GO" id="GO:0043190">
    <property type="term" value="C:ATP-binding cassette (ABC) transporter complex"/>
    <property type="evidence" value="ECO:0007669"/>
    <property type="project" value="InterPro"/>
</dbReference>
<dbReference type="InterPro" id="IPR012809">
    <property type="entry name" value="ECF_CbiQ"/>
</dbReference>
<dbReference type="EMBL" id="CP116942">
    <property type="protein sequence ID" value="WCO68276.1"/>
    <property type="molecule type" value="Genomic_DNA"/>
</dbReference>
<sequence>MGGGHAHPSGLHHPGDSVLHRLPAEAKVLAVLATILAIVATPREAFWAFGLYLLLLVAIAVAARLPLRFIGRRIRIEVPFLAFALFLPIVGTDPRVDVLGVPLSEAGLWAGWNIAAKGTLGVLAAILLSASTPVVELLRGLERLRVPRVLVAIAGFMVRYLDVVTGEAGRMRVARISRGDDPRWIWQARATAATAGTLFIRSYERGERVHLAMLARGYTGSMPEVHHHHPSAGAWWTAALLPALAVGISVTAHVL</sequence>
<dbReference type="RefSeq" id="WP_272737793.1">
    <property type="nucleotide sequence ID" value="NZ_CP116942.1"/>
</dbReference>
<evidence type="ECO:0000313" key="7">
    <source>
        <dbReference type="EMBL" id="WCO68276.1"/>
    </source>
</evidence>
<evidence type="ECO:0000256" key="6">
    <source>
        <dbReference type="SAM" id="Phobius"/>
    </source>
</evidence>
<gene>
    <name evidence="7" type="primary">cbiQ</name>
    <name evidence="7" type="ORF">PO878_05985</name>
</gene>
<dbReference type="Proteomes" id="UP001216390">
    <property type="component" value="Chromosome"/>
</dbReference>
<keyword evidence="4 6" id="KW-1133">Transmembrane helix</keyword>
<dbReference type="KEGG" id="ima:PO878_05985"/>
<feature type="transmembrane region" description="Helical" evidence="6">
    <location>
        <begin position="111"/>
        <end position="138"/>
    </location>
</feature>
<keyword evidence="3 6" id="KW-0812">Transmembrane</keyword>
<name>A0AAE9YI55_9ACTN</name>
<dbReference type="Pfam" id="PF02361">
    <property type="entry name" value="CbiQ"/>
    <property type="match status" value="1"/>
</dbReference>
<dbReference type="PANTHER" id="PTHR34857:SF2">
    <property type="entry name" value="SLL0384 PROTEIN"/>
    <property type="match status" value="1"/>
</dbReference>
<keyword evidence="2" id="KW-1003">Cell membrane</keyword>
<dbReference type="InterPro" id="IPR003339">
    <property type="entry name" value="ABC/ECF_trnsptr_transmembrane"/>
</dbReference>
<feature type="transmembrane region" description="Helical" evidence="6">
    <location>
        <begin position="74"/>
        <end position="91"/>
    </location>
</feature>
<reference evidence="7" key="1">
    <citation type="submission" date="2023-01" db="EMBL/GenBank/DDBJ databases">
        <title>The diversity of Class Acidimicrobiia in South China Sea sediment environments and the proposal of Iamia marina sp. nov., a novel species of the genus Iamia.</title>
        <authorList>
            <person name="He Y."/>
            <person name="Tian X."/>
        </authorList>
    </citation>
    <scope>NUCLEOTIDE SEQUENCE</scope>
    <source>
        <strain evidence="7">DSM 19957</strain>
    </source>
</reference>
<dbReference type="GO" id="GO:0006824">
    <property type="term" value="P:cobalt ion transport"/>
    <property type="evidence" value="ECO:0007669"/>
    <property type="project" value="InterPro"/>
</dbReference>
<feature type="transmembrane region" description="Helical" evidence="6">
    <location>
        <begin position="46"/>
        <end position="67"/>
    </location>
</feature>
<comment type="subcellular location">
    <subcellularLocation>
        <location evidence="1">Cell membrane</location>
        <topology evidence="1">Multi-pass membrane protein</topology>
    </subcellularLocation>
</comment>
<keyword evidence="8" id="KW-1185">Reference proteome</keyword>
<evidence type="ECO:0000256" key="3">
    <source>
        <dbReference type="ARBA" id="ARBA00022692"/>
    </source>
</evidence>
<dbReference type="NCBIfam" id="TIGR02454">
    <property type="entry name" value="ECF_T_CbiQ"/>
    <property type="match status" value="1"/>
</dbReference>
<dbReference type="AlphaFoldDB" id="A0AAE9YI55"/>
<keyword evidence="5 6" id="KW-0472">Membrane</keyword>
<evidence type="ECO:0000256" key="4">
    <source>
        <dbReference type="ARBA" id="ARBA00022989"/>
    </source>
</evidence>
<dbReference type="InterPro" id="IPR051611">
    <property type="entry name" value="ECF_transporter_component"/>
</dbReference>
<evidence type="ECO:0000313" key="8">
    <source>
        <dbReference type="Proteomes" id="UP001216390"/>
    </source>
</evidence>
<evidence type="ECO:0000256" key="1">
    <source>
        <dbReference type="ARBA" id="ARBA00004651"/>
    </source>
</evidence>
<dbReference type="PANTHER" id="PTHR34857">
    <property type="entry name" value="SLL0384 PROTEIN"/>
    <property type="match status" value="1"/>
</dbReference>
<evidence type="ECO:0000256" key="5">
    <source>
        <dbReference type="ARBA" id="ARBA00023136"/>
    </source>
</evidence>
<accession>A0AAE9YI55</accession>
<organism evidence="7 8">
    <name type="scientific">Iamia majanohamensis</name>
    <dbReference type="NCBI Taxonomy" id="467976"/>
    <lineage>
        <taxon>Bacteria</taxon>
        <taxon>Bacillati</taxon>
        <taxon>Actinomycetota</taxon>
        <taxon>Acidimicrobiia</taxon>
        <taxon>Acidimicrobiales</taxon>
        <taxon>Iamiaceae</taxon>
        <taxon>Iamia</taxon>
    </lineage>
</organism>
<proteinExistence type="predicted"/>